<reference evidence="1 2" key="1">
    <citation type="journal article" date="2014" name="Int. J. Syst. Evol. Microbiol.">
        <title>Complete genome sequence of Corynebacterium casei LMG S-19264T (=DSM 44701T), isolated from a smear-ripened cheese.</title>
        <authorList>
            <consortium name="US DOE Joint Genome Institute (JGI-PGF)"/>
            <person name="Walter F."/>
            <person name="Albersmeier A."/>
            <person name="Kalinowski J."/>
            <person name="Ruckert C."/>
        </authorList>
    </citation>
    <scope>NUCLEOTIDE SEQUENCE [LARGE SCALE GENOMIC DNA]</scope>
    <source>
        <strain evidence="1 2">NBRC 112785</strain>
    </source>
</reference>
<dbReference type="AlphaFoldDB" id="A0AA37TLA3"/>
<comment type="caution">
    <text evidence="1">The sequence shown here is derived from an EMBL/GenBank/DDBJ whole genome shotgun (WGS) entry which is preliminary data.</text>
</comment>
<dbReference type="Proteomes" id="UP001157439">
    <property type="component" value="Unassembled WGS sequence"/>
</dbReference>
<sequence>MTGLKNYRVQFNQVTRFLDSYQNAANKHAFELAQIEVATTDVEIIRQRLLSLTNFVNDCICSVEVKQQSQDTSTLAVIADPHENQEVWRDLKLSTQQLIHSL</sequence>
<protein>
    <submittedName>
        <fullName evidence="1">Uncharacterized protein</fullName>
    </submittedName>
</protein>
<keyword evidence="2" id="KW-1185">Reference proteome</keyword>
<proteinExistence type="predicted"/>
<gene>
    <name evidence="1" type="ORF">GCM10007894_15790</name>
</gene>
<evidence type="ECO:0000313" key="2">
    <source>
        <dbReference type="Proteomes" id="UP001157439"/>
    </source>
</evidence>
<organism evidence="1 2">
    <name type="scientific">Paraferrimonas haliotis</name>
    <dbReference type="NCBI Taxonomy" id="2013866"/>
    <lineage>
        <taxon>Bacteria</taxon>
        <taxon>Pseudomonadati</taxon>
        <taxon>Pseudomonadota</taxon>
        <taxon>Gammaproteobacteria</taxon>
        <taxon>Alteromonadales</taxon>
        <taxon>Ferrimonadaceae</taxon>
        <taxon>Paraferrimonas</taxon>
    </lineage>
</organism>
<accession>A0AA37TLA3</accession>
<evidence type="ECO:0000313" key="1">
    <source>
        <dbReference type="EMBL" id="GLS83602.1"/>
    </source>
</evidence>
<dbReference type="RefSeq" id="WP_095498640.1">
    <property type="nucleotide sequence ID" value="NZ_BSPO01000003.1"/>
</dbReference>
<dbReference type="EMBL" id="BSPO01000003">
    <property type="protein sequence ID" value="GLS83602.1"/>
    <property type="molecule type" value="Genomic_DNA"/>
</dbReference>
<name>A0AA37TLA3_9GAMM</name>